<sequence length="249" mass="28777">MEQNATIEQQTQTKQEEKTQTQPAPAEKPARRTDYTLDIMREEHLEDCVKLIYDSFTKTNPLWMRFQTTYEEIAPFLRWRLQPALATQTGSILICDNKIVACQIGVDYVDYWNQRREGFPLPQMFKVITKYHDECMGKDLDPELPRNTCVMNHYTAVDPAYQSQGFYPALNKNGFRVTKLGYTNSFTITTNPITQGKSQTYKGVNNIRTVKVEDPESPLCGIQFDLIEIPLVYGDTSSSFRQQEKKTES</sequence>
<evidence type="ECO:0008006" key="4">
    <source>
        <dbReference type="Google" id="ProtNLM"/>
    </source>
</evidence>
<protein>
    <recommendedName>
        <fullName evidence="4">N-acetyltransferase domain-containing protein</fullName>
    </recommendedName>
</protein>
<organism evidence="2 3">
    <name type="scientific">Tetrahymena thermophila (strain SB210)</name>
    <dbReference type="NCBI Taxonomy" id="312017"/>
    <lineage>
        <taxon>Eukaryota</taxon>
        <taxon>Sar</taxon>
        <taxon>Alveolata</taxon>
        <taxon>Ciliophora</taxon>
        <taxon>Intramacronucleata</taxon>
        <taxon>Oligohymenophorea</taxon>
        <taxon>Hymenostomatida</taxon>
        <taxon>Tetrahymenina</taxon>
        <taxon>Tetrahymenidae</taxon>
        <taxon>Tetrahymena</taxon>
    </lineage>
</organism>
<dbReference type="InParanoid" id="Q22BK0"/>
<proteinExistence type="predicted"/>
<dbReference type="KEGG" id="tet:TTHERM_01099130"/>
<feature type="region of interest" description="Disordered" evidence="1">
    <location>
        <begin position="1"/>
        <end position="33"/>
    </location>
</feature>
<evidence type="ECO:0000256" key="1">
    <source>
        <dbReference type="SAM" id="MobiDB-lite"/>
    </source>
</evidence>
<name>Q22BK0_TETTS</name>
<dbReference type="Gene3D" id="3.40.630.30">
    <property type="match status" value="1"/>
</dbReference>
<dbReference type="SUPFAM" id="SSF55729">
    <property type="entry name" value="Acyl-CoA N-acyltransferases (Nat)"/>
    <property type="match status" value="1"/>
</dbReference>
<evidence type="ECO:0000313" key="2">
    <source>
        <dbReference type="EMBL" id="EAR82666.1"/>
    </source>
</evidence>
<keyword evidence="3" id="KW-1185">Reference proteome</keyword>
<dbReference type="EMBL" id="GG662602">
    <property type="protein sequence ID" value="EAR82666.1"/>
    <property type="molecule type" value="Genomic_DNA"/>
</dbReference>
<dbReference type="InterPro" id="IPR016181">
    <property type="entry name" value="Acyl_CoA_acyltransferase"/>
</dbReference>
<dbReference type="Proteomes" id="UP000009168">
    <property type="component" value="Unassembled WGS sequence"/>
</dbReference>
<dbReference type="HOGENOM" id="CLU_1117655_0_0_1"/>
<reference evidence="3" key="1">
    <citation type="journal article" date="2006" name="PLoS Biol.">
        <title>Macronuclear genome sequence of the ciliate Tetrahymena thermophila, a model eukaryote.</title>
        <authorList>
            <person name="Eisen J.A."/>
            <person name="Coyne R.S."/>
            <person name="Wu M."/>
            <person name="Wu D."/>
            <person name="Thiagarajan M."/>
            <person name="Wortman J.R."/>
            <person name="Badger J.H."/>
            <person name="Ren Q."/>
            <person name="Amedeo P."/>
            <person name="Jones K.M."/>
            <person name="Tallon L.J."/>
            <person name="Delcher A.L."/>
            <person name="Salzberg S.L."/>
            <person name="Silva J.C."/>
            <person name="Haas B.J."/>
            <person name="Majoros W.H."/>
            <person name="Farzad M."/>
            <person name="Carlton J.M."/>
            <person name="Smith R.K. Jr."/>
            <person name="Garg J."/>
            <person name="Pearlman R.E."/>
            <person name="Karrer K.M."/>
            <person name="Sun L."/>
            <person name="Manning G."/>
            <person name="Elde N.C."/>
            <person name="Turkewitz A.P."/>
            <person name="Asai D.J."/>
            <person name="Wilkes D.E."/>
            <person name="Wang Y."/>
            <person name="Cai H."/>
            <person name="Collins K."/>
            <person name="Stewart B.A."/>
            <person name="Lee S.R."/>
            <person name="Wilamowska K."/>
            <person name="Weinberg Z."/>
            <person name="Ruzzo W.L."/>
            <person name="Wloga D."/>
            <person name="Gaertig J."/>
            <person name="Frankel J."/>
            <person name="Tsao C.-C."/>
            <person name="Gorovsky M.A."/>
            <person name="Keeling P.J."/>
            <person name="Waller R.F."/>
            <person name="Patron N.J."/>
            <person name="Cherry J.M."/>
            <person name="Stover N.A."/>
            <person name="Krieger C.J."/>
            <person name="del Toro C."/>
            <person name="Ryder H.F."/>
            <person name="Williamson S.C."/>
            <person name="Barbeau R.A."/>
            <person name="Hamilton E.P."/>
            <person name="Orias E."/>
        </authorList>
    </citation>
    <scope>NUCLEOTIDE SEQUENCE [LARGE SCALE GENOMIC DNA]</scope>
    <source>
        <strain evidence="3">SB210</strain>
    </source>
</reference>
<dbReference type="GeneID" id="7846207"/>
<dbReference type="AlphaFoldDB" id="Q22BK0"/>
<evidence type="ECO:0000313" key="3">
    <source>
        <dbReference type="Proteomes" id="UP000009168"/>
    </source>
</evidence>
<accession>Q22BK0</accession>
<dbReference type="RefSeq" id="XP_001030329.1">
    <property type="nucleotide sequence ID" value="XM_001030329.2"/>
</dbReference>
<gene>
    <name evidence="2" type="ORF">TTHERM_01099130</name>
</gene>